<evidence type="ECO:0000313" key="2">
    <source>
        <dbReference type="EMBL" id="KAK7389244.1"/>
    </source>
</evidence>
<reference evidence="2 3" key="1">
    <citation type="submission" date="2024-01" db="EMBL/GenBank/DDBJ databases">
        <title>The genomes of 5 underutilized Papilionoideae crops provide insights into root nodulation and disease resistanc.</title>
        <authorList>
            <person name="Jiang F."/>
        </authorList>
    </citation>
    <scope>NUCLEOTIDE SEQUENCE [LARGE SCALE GENOMIC DNA]</scope>
    <source>
        <strain evidence="2">DUOXIRENSHENG_FW03</strain>
        <tissue evidence="2">Leaves</tissue>
    </source>
</reference>
<dbReference type="AlphaFoldDB" id="A0AAN9S7W0"/>
<evidence type="ECO:0000256" key="1">
    <source>
        <dbReference type="SAM" id="Phobius"/>
    </source>
</evidence>
<dbReference type="Proteomes" id="UP001386955">
    <property type="component" value="Unassembled WGS sequence"/>
</dbReference>
<proteinExistence type="predicted"/>
<dbReference type="EMBL" id="JAYMYS010000006">
    <property type="protein sequence ID" value="KAK7389244.1"/>
    <property type="molecule type" value="Genomic_DNA"/>
</dbReference>
<accession>A0AAN9S7W0</accession>
<protein>
    <submittedName>
        <fullName evidence="2">Uncharacterized protein</fullName>
    </submittedName>
</protein>
<keyword evidence="1" id="KW-1133">Transmembrane helix</keyword>
<feature type="transmembrane region" description="Helical" evidence="1">
    <location>
        <begin position="116"/>
        <end position="136"/>
    </location>
</feature>
<sequence length="203" mass="22826">MLLAVHTRVGCFIRSAGSGNVSFVDSEIQASVFLSSDDHWALLFYGSVLSNKEMLLPQFDEVKVEGHRDKFLIACILLQLANAATEQSKLINAFSLGRQYQTPFNIYTRSIFFSRLIGLSTIGLAYAFVSVNFHIWHLMIAKPVPWTQRWISFLGSHQRTGVSRFIAIALTKRRGLLYKGGWGLGLSGHDKLVLVRLLHWLAS</sequence>
<comment type="caution">
    <text evidence="2">The sequence shown here is derived from an EMBL/GenBank/DDBJ whole genome shotgun (WGS) entry which is preliminary data.</text>
</comment>
<keyword evidence="3" id="KW-1185">Reference proteome</keyword>
<evidence type="ECO:0000313" key="3">
    <source>
        <dbReference type="Proteomes" id="UP001386955"/>
    </source>
</evidence>
<keyword evidence="1" id="KW-0812">Transmembrane</keyword>
<name>A0AAN9S7W0_PSOTE</name>
<organism evidence="2 3">
    <name type="scientific">Psophocarpus tetragonolobus</name>
    <name type="common">Winged bean</name>
    <name type="synonym">Dolichos tetragonolobus</name>
    <dbReference type="NCBI Taxonomy" id="3891"/>
    <lineage>
        <taxon>Eukaryota</taxon>
        <taxon>Viridiplantae</taxon>
        <taxon>Streptophyta</taxon>
        <taxon>Embryophyta</taxon>
        <taxon>Tracheophyta</taxon>
        <taxon>Spermatophyta</taxon>
        <taxon>Magnoliopsida</taxon>
        <taxon>eudicotyledons</taxon>
        <taxon>Gunneridae</taxon>
        <taxon>Pentapetalae</taxon>
        <taxon>rosids</taxon>
        <taxon>fabids</taxon>
        <taxon>Fabales</taxon>
        <taxon>Fabaceae</taxon>
        <taxon>Papilionoideae</taxon>
        <taxon>50 kb inversion clade</taxon>
        <taxon>NPAAA clade</taxon>
        <taxon>indigoferoid/millettioid clade</taxon>
        <taxon>Phaseoleae</taxon>
        <taxon>Psophocarpus</taxon>
    </lineage>
</organism>
<keyword evidence="1" id="KW-0472">Membrane</keyword>
<gene>
    <name evidence="2" type="ORF">VNO78_24082</name>
</gene>